<dbReference type="NCBIfam" id="NF033559">
    <property type="entry name" value="transpos_IS1634"/>
    <property type="match status" value="1"/>
</dbReference>
<dbReference type="AlphaFoldDB" id="A0A656YWK7"/>
<dbReference type="Proteomes" id="UP000070257">
    <property type="component" value="Unassembled WGS sequence"/>
</dbReference>
<organism evidence="2 3">
    <name type="scientific">candidate division MSBL1 archaeon SCGC-AAA259J03</name>
    <dbReference type="NCBI Taxonomy" id="1698269"/>
    <lineage>
        <taxon>Archaea</taxon>
        <taxon>Methanobacteriati</taxon>
        <taxon>Methanobacteriota</taxon>
        <taxon>candidate division MSBL1</taxon>
    </lineage>
</organism>
<reference evidence="2 3" key="1">
    <citation type="journal article" date="2016" name="Sci. Rep.">
        <title>Metabolic traits of an uncultured archaeal lineage -MSBL1- from brine pools of the Red Sea.</title>
        <authorList>
            <person name="Mwirichia R."/>
            <person name="Alam I."/>
            <person name="Rashid M."/>
            <person name="Vinu M."/>
            <person name="Ba-Alawi W."/>
            <person name="Anthony Kamau A."/>
            <person name="Kamanda Ngugi D."/>
            <person name="Goker M."/>
            <person name="Klenk H.P."/>
            <person name="Bajic V."/>
            <person name="Stingl U."/>
        </authorList>
    </citation>
    <scope>NUCLEOTIDE SEQUENCE [LARGE SCALE GENOMIC DNA]</scope>
    <source>
        <strain evidence="2">SCGC-AAA259J03</strain>
    </source>
</reference>
<dbReference type="GO" id="GO:0006313">
    <property type="term" value="P:DNA transposition"/>
    <property type="evidence" value="ECO:0007669"/>
    <property type="project" value="InterPro"/>
</dbReference>
<accession>A0A656YWK7</accession>
<dbReference type="PANTHER" id="PTHR34614:SF2">
    <property type="entry name" value="TRANSPOSASE IS4-LIKE DOMAIN-CONTAINING PROTEIN"/>
    <property type="match status" value="1"/>
</dbReference>
<evidence type="ECO:0000313" key="3">
    <source>
        <dbReference type="Proteomes" id="UP000070257"/>
    </source>
</evidence>
<dbReference type="Pfam" id="PF01609">
    <property type="entry name" value="DDE_Tnp_1"/>
    <property type="match status" value="1"/>
</dbReference>
<evidence type="ECO:0000313" key="2">
    <source>
        <dbReference type="EMBL" id="KXA98171.1"/>
    </source>
</evidence>
<protein>
    <recommendedName>
        <fullName evidence="1">Transposase IS4-like domain-containing protein</fullName>
    </recommendedName>
</protein>
<dbReference type="GO" id="GO:0003677">
    <property type="term" value="F:DNA binding"/>
    <property type="evidence" value="ECO:0007669"/>
    <property type="project" value="InterPro"/>
</dbReference>
<evidence type="ECO:0000259" key="1">
    <source>
        <dbReference type="Pfam" id="PF01609"/>
    </source>
</evidence>
<keyword evidence="3" id="KW-1185">Reference proteome</keyword>
<comment type="caution">
    <text evidence="2">The sequence shown here is derived from an EMBL/GenBank/DDBJ whole genome shotgun (WGS) entry which is preliminary data.</text>
</comment>
<dbReference type="EMBL" id="LHXT01000029">
    <property type="protein sequence ID" value="KXA98171.1"/>
    <property type="molecule type" value="Genomic_DNA"/>
</dbReference>
<dbReference type="GO" id="GO:0004803">
    <property type="term" value="F:transposase activity"/>
    <property type="evidence" value="ECO:0007669"/>
    <property type="project" value="InterPro"/>
</dbReference>
<feature type="domain" description="Transposase IS4-like" evidence="1">
    <location>
        <begin position="214"/>
        <end position="474"/>
    </location>
</feature>
<gene>
    <name evidence="2" type="ORF">AKJ39_02425</name>
</gene>
<sequence>MHLKRVTSKYKDKVYEYAQIVQTVRREDGQNTQKVIKNLGRMRSEEDWEWARSVLESMKKEEELVKLGDLKIGHQLELGGIWAGEDVWRDHGIQKALMESFSGRNTKYNLERITFLLAVNRFYEPSSDLAAHRWINDKAFSDITDVDKNWVYRTLEKLVEEKDEIERRILENLKENLEPSLDLVFYDLTSTYFEGDGPDLADFGYSRDGRPDRVQIVLGIVMADGVPIAHGVWPGNTADKSTLGDAAADLKEKFKIKGVTFVGDRGIISSDNLEELEDEGFEYILATKRRKEKLVKKLLVKDIPGREKVRAKMVKSEDGRRYVLCLNEERRKKDLKRLKKGREKCEKELWKLKDRFDKSQEGPGSSMTKKGVLKRAEKIISGYKRIFETWFDETLTWKLKNKAWEYERAIAGKFLLVTTSDLDPTKAMEKYKELKDVERAFHELKNMLNLRPVYHSTDKGVRGHVFVCILALLLRRLMEKKAEKLFEEIFEELERLKVNVIDHRGEEIFQRNEISPCQDEIFDLLEVEKPPKILVSPS</sequence>
<dbReference type="PANTHER" id="PTHR34614">
    <property type="match status" value="1"/>
</dbReference>
<name>A0A656YWK7_9EURY</name>
<dbReference type="InterPro" id="IPR047654">
    <property type="entry name" value="IS1634_transpos"/>
</dbReference>
<dbReference type="InterPro" id="IPR002559">
    <property type="entry name" value="Transposase_11"/>
</dbReference>
<proteinExistence type="predicted"/>